<evidence type="ECO:0008006" key="6">
    <source>
        <dbReference type="Google" id="ProtNLM"/>
    </source>
</evidence>
<sequence>MQNTFEQEMVQKYLEKCQDNKLLLSKEDLSDFNFIQVLNIKQLTVLYCNSTKFIMSSLPNCLSYLHMERCGLKSIEGIQHLKLTHLNISVNDLTSISAIENMKTLTHLNVCMNNLKSIESVKGLVNLVDLDVQNTHISDISPLKELKSLQKLQLMYNHICDFSPISEHPNKASYMITVQVPVQNE</sequence>
<comment type="caution">
    <text evidence="3">The sequence shown here is derived from an EMBL/GenBank/DDBJ whole genome shotgun (WGS) entry which is preliminary data.</text>
</comment>
<dbReference type="SUPFAM" id="SSF52058">
    <property type="entry name" value="L domain-like"/>
    <property type="match status" value="1"/>
</dbReference>
<dbReference type="InterPro" id="IPR032675">
    <property type="entry name" value="LRR_dom_sf"/>
</dbReference>
<evidence type="ECO:0000256" key="2">
    <source>
        <dbReference type="ARBA" id="ARBA00022737"/>
    </source>
</evidence>
<gene>
    <name evidence="3" type="ORF">HINF_LOCUS2022</name>
    <name evidence="4" type="ORF">HINF_LOCUS71668</name>
</gene>
<keyword evidence="5" id="KW-1185">Reference proteome</keyword>
<dbReference type="EMBL" id="CAXDID020000555">
    <property type="protein sequence ID" value="CAL6102441.1"/>
    <property type="molecule type" value="Genomic_DNA"/>
</dbReference>
<evidence type="ECO:0000256" key="1">
    <source>
        <dbReference type="ARBA" id="ARBA00022614"/>
    </source>
</evidence>
<dbReference type="Pfam" id="PF12799">
    <property type="entry name" value="LRR_4"/>
    <property type="match status" value="1"/>
</dbReference>
<evidence type="ECO:0000313" key="3">
    <source>
        <dbReference type="EMBL" id="CAI9914377.1"/>
    </source>
</evidence>
<evidence type="ECO:0000313" key="4">
    <source>
        <dbReference type="EMBL" id="CAL6102441.1"/>
    </source>
</evidence>
<name>A0AA86N7B3_9EUKA</name>
<protein>
    <recommendedName>
        <fullName evidence="6">Leucine-rich repeat protein</fullName>
    </recommendedName>
</protein>
<dbReference type="Proteomes" id="UP001642409">
    <property type="component" value="Unassembled WGS sequence"/>
</dbReference>
<dbReference type="PANTHER" id="PTHR46652">
    <property type="entry name" value="LEUCINE-RICH REPEAT AND IQ DOMAIN-CONTAINING PROTEIN 1-RELATED"/>
    <property type="match status" value="1"/>
</dbReference>
<dbReference type="EMBL" id="CATOUU010000049">
    <property type="protein sequence ID" value="CAI9914377.1"/>
    <property type="molecule type" value="Genomic_DNA"/>
</dbReference>
<dbReference type="AlphaFoldDB" id="A0AA86N7B3"/>
<dbReference type="Gene3D" id="3.80.10.10">
    <property type="entry name" value="Ribonuclease Inhibitor"/>
    <property type="match status" value="1"/>
</dbReference>
<organism evidence="3">
    <name type="scientific">Hexamita inflata</name>
    <dbReference type="NCBI Taxonomy" id="28002"/>
    <lineage>
        <taxon>Eukaryota</taxon>
        <taxon>Metamonada</taxon>
        <taxon>Diplomonadida</taxon>
        <taxon>Hexamitidae</taxon>
        <taxon>Hexamitinae</taxon>
        <taxon>Hexamita</taxon>
    </lineage>
</organism>
<keyword evidence="1" id="KW-0433">Leucine-rich repeat</keyword>
<dbReference type="InterPro" id="IPR001611">
    <property type="entry name" value="Leu-rich_rpt"/>
</dbReference>
<reference evidence="3" key="1">
    <citation type="submission" date="2023-06" db="EMBL/GenBank/DDBJ databases">
        <authorList>
            <person name="Kurt Z."/>
        </authorList>
    </citation>
    <scope>NUCLEOTIDE SEQUENCE</scope>
</reference>
<keyword evidence="2" id="KW-0677">Repeat</keyword>
<evidence type="ECO:0000313" key="5">
    <source>
        <dbReference type="Proteomes" id="UP001642409"/>
    </source>
</evidence>
<dbReference type="PROSITE" id="PS51450">
    <property type="entry name" value="LRR"/>
    <property type="match status" value="3"/>
</dbReference>
<accession>A0AA86N7B3</accession>
<dbReference type="InterPro" id="IPR025875">
    <property type="entry name" value="Leu-rich_rpt_4"/>
</dbReference>
<dbReference type="InterPro" id="IPR050836">
    <property type="entry name" value="SDS22/Internalin_LRR"/>
</dbReference>
<reference evidence="4 5" key="2">
    <citation type="submission" date="2024-07" db="EMBL/GenBank/DDBJ databases">
        <authorList>
            <person name="Akdeniz Z."/>
        </authorList>
    </citation>
    <scope>NUCLEOTIDE SEQUENCE [LARGE SCALE GENOMIC DNA]</scope>
</reference>
<dbReference type="PANTHER" id="PTHR46652:SF3">
    <property type="entry name" value="LEUCINE-RICH REPEAT-CONTAINING PROTEIN 9"/>
    <property type="match status" value="1"/>
</dbReference>
<proteinExistence type="predicted"/>